<name>A0A540N5W2_MALBA</name>
<evidence type="ECO:0000313" key="3">
    <source>
        <dbReference type="Proteomes" id="UP000315295"/>
    </source>
</evidence>
<dbReference type="EMBL" id="VIEB01000114">
    <property type="protein sequence ID" value="TQE05890.1"/>
    <property type="molecule type" value="Genomic_DNA"/>
</dbReference>
<protein>
    <submittedName>
        <fullName evidence="2">Uncharacterized protein</fullName>
    </submittedName>
</protein>
<feature type="compositionally biased region" description="Polar residues" evidence="1">
    <location>
        <begin position="10"/>
        <end position="30"/>
    </location>
</feature>
<keyword evidence="3" id="KW-1185">Reference proteome</keyword>
<feature type="region of interest" description="Disordered" evidence="1">
    <location>
        <begin position="1"/>
        <end position="50"/>
    </location>
</feature>
<dbReference type="Proteomes" id="UP000315295">
    <property type="component" value="Unassembled WGS sequence"/>
</dbReference>
<evidence type="ECO:0000256" key="1">
    <source>
        <dbReference type="SAM" id="MobiDB-lite"/>
    </source>
</evidence>
<reference evidence="2 3" key="1">
    <citation type="journal article" date="2019" name="G3 (Bethesda)">
        <title>Sequencing of a Wild Apple (Malus baccata) Genome Unravels the Differences Between Cultivated and Wild Apple Species Regarding Disease Resistance and Cold Tolerance.</title>
        <authorList>
            <person name="Chen X."/>
        </authorList>
    </citation>
    <scope>NUCLEOTIDE SEQUENCE [LARGE SCALE GENOMIC DNA]</scope>
    <source>
        <strain evidence="3">cv. Shandingzi</strain>
        <tissue evidence="2">Leaves</tissue>
    </source>
</reference>
<comment type="caution">
    <text evidence="2">The sequence shown here is derived from an EMBL/GenBank/DDBJ whole genome shotgun (WGS) entry which is preliminary data.</text>
</comment>
<dbReference type="AlphaFoldDB" id="A0A540N5W2"/>
<evidence type="ECO:0000313" key="2">
    <source>
        <dbReference type="EMBL" id="TQE05890.1"/>
    </source>
</evidence>
<sequence length="50" mass="5457">MPSHEVFHGAQSSNPLLGINWSSQAHSSFDSAGPIATQMDPPLRRRQQPS</sequence>
<proteinExistence type="predicted"/>
<gene>
    <name evidence="2" type="ORF">C1H46_008573</name>
</gene>
<accession>A0A540N5W2</accession>
<organism evidence="2 3">
    <name type="scientific">Malus baccata</name>
    <name type="common">Siberian crab apple</name>
    <name type="synonym">Pyrus baccata</name>
    <dbReference type="NCBI Taxonomy" id="106549"/>
    <lineage>
        <taxon>Eukaryota</taxon>
        <taxon>Viridiplantae</taxon>
        <taxon>Streptophyta</taxon>
        <taxon>Embryophyta</taxon>
        <taxon>Tracheophyta</taxon>
        <taxon>Spermatophyta</taxon>
        <taxon>Magnoliopsida</taxon>
        <taxon>eudicotyledons</taxon>
        <taxon>Gunneridae</taxon>
        <taxon>Pentapetalae</taxon>
        <taxon>rosids</taxon>
        <taxon>fabids</taxon>
        <taxon>Rosales</taxon>
        <taxon>Rosaceae</taxon>
        <taxon>Amygdaloideae</taxon>
        <taxon>Maleae</taxon>
        <taxon>Malus</taxon>
    </lineage>
</organism>